<protein>
    <submittedName>
        <fullName evidence="5">AMP-binding protein</fullName>
    </submittedName>
</protein>
<accession>A0ABP5JFT9</accession>
<feature type="domain" description="AMP-binding enzyme C-terminal" evidence="4">
    <location>
        <begin position="475"/>
        <end position="553"/>
    </location>
</feature>
<dbReference type="InterPro" id="IPR045851">
    <property type="entry name" value="AMP-bd_C_sf"/>
</dbReference>
<evidence type="ECO:0000259" key="3">
    <source>
        <dbReference type="Pfam" id="PF00501"/>
    </source>
</evidence>
<evidence type="ECO:0000259" key="4">
    <source>
        <dbReference type="Pfam" id="PF13193"/>
    </source>
</evidence>
<dbReference type="InterPro" id="IPR025110">
    <property type="entry name" value="AMP-bd_C"/>
</dbReference>
<comment type="caution">
    <text evidence="5">The sequence shown here is derived from an EMBL/GenBank/DDBJ whole genome shotgun (WGS) entry which is preliminary data.</text>
</comment>
<dbReference type="Proteomes" id="UP001500897">
    <property type="component" value="Unassembled WGS sequence"/>
</dbReference>
<dbReference type="PANTHER" id="PTHR43352:SF1">
    <property type="entry name" value="ANTHRANILATE--COA LIGASE"/>
    <property type="match status" value="1"/>
</dbReference>
<dbReference type="Gene3D" id="3.30.300.30">
    <property type="match status" value="1"/>
</dbReference>
<dbReference type="SUPFAM" id="SSF56801">
    <property type="entry name" value="Acetyl-CoA synthetase-like"/>
    <property type="match status" value="1"/>
</dbReference>
<evidence type="ECO:0000313" key="6">
    <source>
        <dbReference type="Proteomes" id="UP001500897"/>
    </source>
</evidence>
<evidence type="ECO:0000313" key="5">
    <source>
        <dbReference type="EMBL" id="GAA2116290.1"/>
    </source>
</evidence>
<dbReference type="Gene3D" id="3.40.50.12780">
    <property type="entry name" value="N-terminal domain of ligase-like"/>
    <property type="match status" value="1"/>
</dbReference>
<feature type="region of interest" description="Disordered" evidence="2">
    <location>
        <begin position="178"/>
        <end position="203"/>
    </location>
</feature>
<sequence>MTSPAPPSARPAALSPSAHADTFARDRLPPRHEWPELHFDLPELRYPQRLNCAQELLDGTIRRLGGDRPCLTDGSGTTWSYAQVRDRVDRVARYLVEEKGLVPGNRVLLRGPNSPWLAVCWLAVLKAGAVVVATVPLLRPAELRTVADRARVQLALCDERFARDWELAAPGVPTVLFGTGGAGDNGGDGDDRKDGGDGGELGRAARERPAGFAAVPTAADDVALIAFTSGTSGEPKATAHFHRDVLAVADTFSARVLRPGPEDVFAGSPPLAFTFGLGGLLVFPLRAGARAVLLEDAGPRALFAAVPRFGITTLFTAPTAYRAALDLLDGTDLSPLRRCVSAGEPLPEATWRKFHEATGVRIVDGLGSTEMLHVFIASAGDEIRPGSAGRVVPGYRARVVDATGEPVPDGVPGLLAVQGPTGCRYLDDPRQRVQVERGWNLTGDTCVRDADGYFWYRARADDMIVSSGYNIAAPEVEQALLEHPAVALCAVVGVPDERRGHLVKAFVQVSAGARPGPDLVAELQSFAKRRIAPYKYPRLIEFVTALPHSSTGKLQRAALRGAGPRHPSESESPC</sequence>
<proteinExistence type="predicted"/>
<feature type="domain" description="AMP-dependent synthetase/ligase" evidence="3">
    <location>
        <begin position="66"/>
        <end position="421"/>
    </location>
</feature>
<dbReference type="EMBL" id="BAAANS010000054">
    <property type="protein sequence ID" value="GAA2116290.1"/>
    <property type="molecule type" value="Genomic_DNA"/>
</dbReference>
<organism evidence="5 6">
    <name type="scientific">Kitasatospora saccharophila</name>
    <dbReference type="NCBI Taxonomy" id="407973"/>
    <lineage>
        <taxon>Bacteria</taxon>
        <taxon>Bacillati</taxon>
        <taxon>Actinomycetota</taxon>
        <taxon>Actinomycetes</taxon>
        <taxon>Kitasatosporales</taxon>
        <taxon>Streptomycetaceae</taxon>
        <taxon>Kitasatospora</taxon>
    </lineage>
</organism>
<name>A0ABP5JFT9_9ACTN</name>
<gene>
    <name evidence="5" type="ORF">GCM10009759_61760</name>
</gene>
<dbReference type="InterPro" id="IPR042099">
    <property type="entry name" value="ANL_N_sf"/>
</dbReference>
<evidence type="ECO:0000256" key="1">
    <source>
        <dbReference type="ARBA" id="ARBA00022598"/>
    </source>
</evidence>
<reference evidence="6" key="1">
    <citation type="journal article" date="2019" name="Int. J. Syst. Evol. Microbiol.">
        <title>The Global Catalogue of Microorganisms (GCM) 10K type strain sequencing project: providing services to taxonomists for standard genome sequencing and annotation.</title>
        <authorList>
            <consortium name="The Broad Institute Genomics Platform"/>
            <consortium name="The Broad Institute Genome Sequencing Center for Infectious Disease"/>
            <person name="Wu L."/>
            <person name="Ma J."/>
        </authorList>
    </citation>
    <scope>NUCLEOTIDE SEQUENCE [LARGE SCALE GENOMIC DNA]</scope>
    <source>
        <strain evidence="6">JCM 14559</strain>
    </source>
</reference>
<dbReference type="InterPro" id="IPR020845">
    <property type="entry name" value="AMP-binding_CS"/>
</dbReference>
<dbReference type="Pfam" id="PF00501">
    <property type="entry name" value="AMP-binding"/>
    <property type="match status" value="1"/>
</dbReference>
<feature type="region of interest" description="Disordered" evidence="2">
    <location>
        <begin position="554"/>
        <end position="574"/>
    </location>
</feature>
<keyword evidence="1" id="KW-0436">Ligase</keyword>
<dbReference type="Pfam" id="PF13193">
    <property type="entry name" value="AMP-binding_C"/>
    <property type="match status" value="1"/>
</dbReference>
<dbReference type="InterPro" id="IPR000873">
    <property type="entry name" value="AMP-dep_synth/lig_dom"/>
</dbReference>
<keyword evidence="6" id="KW-1185">Reference proteome</keyword>
<dbReference type="PROSITE" id="PS00455">
    <property type="entry name" value="AMP_BINDING"/>
    <property type="match status" value="1"/>
</dbReference>
<evidence type="ECO:0000256" key="2">
    <source>
        <dbReference type="SAM" id="MobiDB-lite"/>
    </source>
</evidence>
<dbReference type="PANTHER" id="PTHR43352">
    <property type="entry name" value="ACETYL-COA SYNTHETASE"/>
    <property type="match status" value="1"/>
</dbReference>
<dbReference type="RefSeq" id="WP_344556905.1">
    <property type="nucleotide sequence ID" value="NZ_BAAANS010000054.1"/>
</dbReference>